<keyword evidence="2" id="KW-1185">Reference proteome</keyword>
<reference evidence="1 2" key="1">
    <citation type="submission" date="2018-03" db="EMBL/GenBank/DDBJ databases">
        <title>Draft genome of Nitrosomonas supralitoralis APG5.</title>
        <authorList>
            <person name="Urakawa H."/>
            <person name="Lopez J.V."/>
        </authorList>
    </citation>
    <scope>NUCLEOTIDE SEQUENCE [LARGE SCALE GENOMIC DNA]</scope>
    <source>
        <strain evidence="1 2">APG5</strain>
    </source>
</reference>
<proteinExistence type="predicted"/>
<evidence type="ECO:0000313" key="2">
    <source>
        <dbReference type="Proteomes" id="UP000241912"/>
    </source>
</evidence>
<comment type="caution">
    <text evidence="1">The sequence shown here is derived from an EMBL/GenBank/DDBJ whole genome shotgun (WGS) entry which is preliminary data.</text>
</comment>
<dbReference type="EMBL" id="PXXU01000014">
    <property type="protein sequence ID" value="PSJ17750.1"/>
    <property type="molecule type" value="Genomic_DNA"/>
</dbReference>
<evidence type="ECO:0000313" key="1">
    <source>
        <dbReference type="EMBL" id="PSJ17750.1"/>
    </source>
</evidence>
<protein>
    <submittedName>
        <fullName evidence="1">Uncharacterized protein</fullName>
    </submittedName>
</protein>
<name>A0A2P7NW97_9PROT</name>
<dbReference type="Proteomes" id="UP000241912">
    <property type="component" value="Unassembled WGS sequence"/>
</dbReference>
<organism evidence="1 2">
    <name type="scientific">Nitrosomonas supralitoralis</name>
    <dbReference type="NCBI Taxonomy" id="2116706"/>
    <lineage>
        <taxon>Bacteria</taxon>
        <taxon>Pseudomonadati</taxon>
        <taxon>Pseudomonadota</taxon>
        <taxon>Betaproteobacteria</taxon>
        <taxon>Nitrosomonadales</taxon>
        <taxon>Nitrosomonadaceae</taxon>
        <taxon>Nitrosomonas</taxon>
    </lineage>
</organism>
<accession>A0A2P7NW97</accession>
<dbReference type="AlphaFoldDB" id="A0A2P7NW97"/>
<gene>
    <name evidence="1" type="ORF">C7H79_06365</name>
</gene>
<sequence length="93" mass="11006">MPRIAARTITGNKIKQSIYRFRRIEKPKRCILSDNRRNETEDCSSYYLIQAMLLRVKYAGESSILHFKQLITRLRTTLCLIVCRYAIIINLIK</sequence>